<keyword evidence="10 11" id="KW-0660">Purine salvage</keyword>
<evidence type="ECO:0000256" key="12">
    <source>
        <dbReference type="SAM" id="MobiDB-lite"/>
    </source>
</evidence>
<proteinExistence type="inferred from homology"/>
<evidence type="ECO:0000256" key="7">
    <source>
        <dbReference type="ARBA" id="ARBA00022490"/>
    </source>
</evidence>
<keyword evidence="15" id="KW-1185">Reference proteome</keyword>
<protein>
    <recommendedName>
        <fullName evidence="6 11">Adenine phosphoribosyltransferase</fullName>
        <shortName evidence="11">APRT</shortName>
        <ecNumber evidence="6 11">2.4.2.7</ecNumber>
    </recommendedName>
</protein>
<dbReference type="GO" id="GO:0005737">
    <property type="term" value="C:cytoplasm"/>
    <property type="evidence" value="ECO:0007669"/>
    <property type="project" value="UniProtKB-SubCell"/>
</dbReference>
<dbReference type="RefSeq" id="WP_005289928.1">
    <property type="nucleotide sequence ID" value="NZ_CM000961.1"/>
</dbReference>
<dbReference type="UniPathway" id="UPA00588">
    <property type="reaction ID" value="UER00646"/>
</dbReference>
<comment type="caution">
    <text evidence="14">The sequence shown here is derived from an EMBL/GenBank/DDBJ whole genome shotgun (WGS) entry which is preliminary data.</text>
</comment>
<dbReference type="GO" id="GO:0006166">
    <property type="term" value="P:purine ribonucleoside salvage"/>
    <property type="evidence" value="ECO:0007669"/>
    <property type="project" value="UniProtKB-KW"/>
</dbReference>
<comment type="subunit">
    <text evidence="11">Homodimer.</text>
</comment>
<evidence type="ECO:0000256" key="10">
    <source>
        <dbReference type="ARBA" id="ARBA00022726"/>
    </source>
</evidence>
<dbReference type="PANTHER" id="PTHR32315:SF3">
    <property type="entry name" value="ADENINE PHOSPHORIBOSYLTRANSFERASE"/>
    <property type="match status" value="1"/>
</dbReference>
<dbReference type="NCBIfam" id="NF002636">
    <property type="entry name" value="PRK02304.1-5"/>
    <property type="match status" value="1"/>
</dbReference>
<evidence type="ECO:0000313" key="14">
    <source>
        <dbReference type="EMBL" id="EFK53833.1"/>
    </source>
</evidence>
<comment type="pathway">
    <text evidence="4 11">Purine metabolism; AMP biosynthesis via salvage pathway; AMP from adenine: step 1/1.</text>
</comment>
<organism evidence="14 15">
    <name type="scientific">Corynebacterium genitalium ATCC 33030</name>
    <dbReference type="NCBI Taxonomy" id="585529"/>
    <lineage>
        <taxon>Bacteria</taxon>
        <taxon>Bacillati</taxon>
        <taxon>Actinomycetota</taxon>
        <taxon>Actinomycetes</taxon>
        <taxon>Mycobacteriales</taxon>
        <taxon>Corynebacteriaceae</taxon>
        <taxon>Corynebacterium</taxon>
    </lineage>
</organism>
<evidence type="ECO:0000256" key="9">
    <source>
        <dbReference type="ARBA" id="ARBA00022679"/>
    </source>
</evidence>
<dbReference type="GO" id="GO:0003999">
    <property type="term" value="F:adenine phosphoribosyltransferase activity"/>
    <property type="evidence" value="ECO:0007669"/>
    <property type="project" value="UniProtKB-UniRule"/>
</dbReference>
<dbReference type="FunFam" id="3.40.50.2020:FF:000021">
    <property type="entry name" value="Adenine phosphoribosyltransferase"/>
    <property type="match status" value="1"/>
</dbReference>
<dbReference type="HOGENOM" id="CLU_063339_3_3_11"/>
<sequence length="202" mass="21231">MNTPANNPEEALANEHGSKPKYRSAREALADKMRYVQDFPEEGVLFEDLTPVLADGDALHIVIEEMAQASQNLGADMIGGLDARGFLLGSAVAYEMGLGILAIRKKGKLPPPVISEEYSLEYGEAALEIPAEGMNVEGKRIVLVDDVLATGGTLVAARHLIERAGGTVAGCVVVLEVSGLGGRERLGDVPLVVINSGEPDAA</sequence>
<dbReference type="InterPro" id="IPR050054">
    <property type="entry name" value="UPRTase/APRTase"/>
</dbReference>
<keyword evidence="7 11" id="KW-0963">Cytoplasm</keyword>
<dbReference type="NCBIfam" id="NF002634">
    <property type="entry name" value="PRK02304.1-3"/>
    <property type="match status" value="1"/>
</dbReference>
<evidence type="ECO:0000259" key="13">
    <source>
        <dbReference type="Pfam" id="PF00156"/>
    </source>
</evidence>
<feature type="domain" description="Phosphoribosyltransferase" evidence="13">
    <location>
        <begin position="61"/>
        <end position="177"/>
    </location>
</feature>
<dbReference type="PANTHER" id="PTHR32315">
    <property type="entry name" value="ADENINE PHOSPHORIBOSYLTRANSFERASE"/>
    <property type="match status" value="1"/>
</dbReference>
<keyword evidence="8 11" id="KW-0328">Glycosyltransferase</keyword>
<dbReference type="GO" id="GO:0006168">
    <property type="term" value="P:adenine salvage"/>
    <property type="evidence" value="ECO:0007669"/>
    <property type="project" value="InterPro"/>
</dbReference>
<dbReference type="InterPro" id="IPR005764">
    <property type="entry name" value="Ade_phspho_trans"/>
</dbReference>
<evidence type="ECO:0000256" key="3">
    <source>
        <dbReference type="ARBA" id="ARBA00004496"/>
    </source>
</evidence>
<dbReference type="GO" id="GO:0002055">
    <property type="term" value="F:adenine binding"/>
    <property type="evidence" value="ECO:0007669"/>
    <property type="project" value="TreeGrafter"/>
</dbReference>
<comment type="similarity">
    <text evidence="5 11">Belongs to the purine/pyrimidine phosphoribosyltransferase family.</text>
</comment>
<dbReference type="SUPFAM" id="SSF53271">
    <property type="entry name" value="PRTase-like"/>
    <property type="match status" value="1"/>
</dbReference>
<dbReference type="AlphaFoldDB" id="D7WCF2"/>
<dbReference type="EMBL" id="ACLJ02000003">
    <property type="protein sequence ID" value="EFK53833.1"/>
    <property type="molecule type" value="Genomic_DNA"/>
</dbReference>
<accession>D7WCF2</accession>
<evidence type="ECO:0000256" key="5">
    <source>
        <dbReference type="ARBA" id="ARBA00008391"/>
    </source>
</evidence>
<dbReference type="Gene3D" id="3.40.50.2020">
    <property type="match status" value="1"/>
</dbReference>
<dbReference type="Proteomes" id="UP000004208">
    <property type="component" value="Unassembled WGS sequence"/>
</dbReference>
<evidence type="ECO:0000256" key="2">
    <source>
        <dbReference type="ARBA" id="ARBA00003968"/>
    </source>
</evidence>
<comment type="subcellular location">
    <subcellularLocation>
        <location evidence="3 11">Cytoplasm</location>
    </subcellularLocation>
</comment>
<dbReference type="GO" id="GO:0044209">
    <property type="term" value="P:AMP salvage"/>
    <property type="evidence" value="ECO:0007669"/>
    <property type="project" value="UniProtKB-UniRule"/>
</dbReference>
<comment type="catalytic activity">
    <reaction evidence="1 11">
        <text>AMP + diphosphate = 5-phospho-alpha-D-ribose 1-diphosphate + adenine</text>
        <dbReference type="Rhea" id="RHEA:16609"/>
        <dbReference type="ChEBI" id="CHEBI:16708"/>
        <dbReference type="ChEBI" id="CHEBI:33019"/>
        <dbReference type="ChEBI" id="CHEBI:58017"/>
        <dbReference type="ChEBI" id="CHEBI:456215"/>
        <dbReference type="EC" id="2.4.2.7"/>
    </reaction>
</comment>
<dbReference type="InterPro" id="IPR000836">
    <property type="entry name" value="PRTase_dom"/>
</dbReference>
<comment type="function">
    <text evidence="2 11">Catalyzes a salvage reaction resulting in the formation of AMP, that is energically less costly than de novo synthesis.</text>
</comment>
<name>D7WCF2_9CORY</name>
<reference evidence="14" key="1">
    <citation type="submission" date="2010-06" db="EMBL/GenBank/DDBJ databases">
        <authorList>
            <person name="Muzny D."/>
            <person name="Qin X."/>
            <person name="Buhay C."/>
            <person name="Dugan-Rocha S."/>
            <person name="Ding Y."/>
            <person name="Chen G."/>
            <person name="Hawes A."/>
            <person name="Holder M."/>
            <person name="Jhangiani S."/>
            <person name="Johnson A."/>
            <person name="Khan Z."/>
            <person name="Li Z."/>
            <person name="Liu W."/>
            <person name="Liu X."/>
            <person name="Perez L."/>
            <person name="Shen H."/>
            <person name="Wang Q."/>
            <person name="Watt J."/>
            <person name="Xi L."/>
            <person name="Xin Y."/>
            <person name="Zhou J."/>
            <person name="Deng J."/>
            <person name="Jiang H."/>
            <person name="Liu Y."/>
            <person name="Qu J."/>
            <person name="Song X.-Z."/>
            <person name="Zhang L."/>
            <person name="Villasana D."/>
            <person name="Johnson A."/>
            <person name="Liu J."/>
            <person name="Liyanage D."/>
            <person name="Lorensuhewa L."/>
            <person name="Robinson T."/>
            <person name="Song A."/>
            <person name="Song B.-B."/>
            <person name="Dinh H."/>
            <person name="Thornton R."/>
            <person name="Coyle M."/>
            <person name="Francisco L."/>
            <person name="Jackson L."/>
            <person name="Javaid M."/>
            <person name="Korchina V."/>
            <person name="Kovar C."/>
            <person name="Mata R."/>
            <person name="Mathew T."/>
            <person name="Ngo R."/>
            <person name="Nguyen L."/>
            <person name="Nguyen N."/>
            <person name="Okwuonu G."/>
            <person name="Ongeri F."/>
            <person name="Pham C."/>
            <person name="Simmons D."/>
            <person name="Wilczek-Boney K."/>
            <person name="Hale W."/>
            <person name="Jakkamsetti A."/>
            <person name="Pham P."/>
            <person name="Ruth R."/>
            <person name="San Lucas F."/>
            <person name="Warren J."/>
            <person name="Zhang J."/>
            <person name="Zhao Z."/>
            <person name="Zhou C."/>
            <person name="Zhu D."/>
            <person name="Lee S."/>
            <person name="Bess C."/>
            <person name="Blankenburg K."/>
            <person name="Forbes L."/>
            <person name="Fu Q."/>
            <person name="Gubbala S."/>
            <person name="Hirani K."/>
            <person name="Jayaseelan J.C."/>
            <person name="Lara F."/>
            <person name="Munidasa M."/>
            <person name="Palculict T."/>
            <person name="Patil S."/>
            <person name="Pu L.-L."/>
            <person name="Saada N."/>
            <person name="Tang L."/>
            <person name="Weissenberger G."/>
            <person name="Zhu Y."/>
            <person name="Hemphill L."/>
            <person name="Shang Y."/>
            <person name="Youmans B."/>
            <person name="Ayvaz T."/>
            <person name="Ross M."/>
            <person name="Santibanez J."/>
            <person name="Aqrawi P."/>
            <person name="Gross S."/>
            <person name="Joshi V."/>
            <person name="Fowler G."/>
            <person name="Nazareth L."/>
            <person name="Reid J."/>
            <person name="Worley K."/>
            <person name="Petrosino J."/>
            <person name="Highlander S."/>
            <person name="Gibbs R."/>
        </authorList>
    </citation>
    <scope>NUCLEOTIDE SEQUENCE [LARGE SCALE GENOMIC DNA]</scope>
    <source>
        <strain evidence="14">ATCC 33030</strain>
    </source>
</reference>
<keyword evidence="9 11" id="KW-0808">Transferase</keyword>
<dbReference type="CDD" id="cd06223">
    <property type="entry name" value="PRTases_typeI"/>
    <property type="match status" value="1"/>
</dbReference>
<gene>
    <name evidence="11" type="primary">apt</name>
    <name evidence="14" type="ORF">HMPREF0291_11490</name>
</gene>
<evidence type="ECO:0000256" key="1">
    <source>
        <dbReference type="ARBA" id="ARBA00000868"/>
    </source>
</evidence>
<dbReference type="GO" id="GO:0016208">
    <property type="term" value="F:AMP binding"/>
    <property type="evidence" value="ECO:0007669"/>
    <property type="project" value="TreeGrafter"/>
</dbReference>
<evidence type="ECO:0000256" key="8">
    <source>
        <dbReference type="ARBA" id="ARBA00022676"/>
    </source>
</evidence>
<evidence type="ECO:0000256" key="11">
    <source>
        <dbReference type="HAMAP-Rule" id="MF_00004"/>
    </source>
</evidence>
<dbReference type="InterPro" id="IPR029057">
    <property type="entry name" value="PRTase-like"/>
</dbReference>
<feature type="region of interest" description="Disordered" evidence="12">
    <location>
        <begin position="1"/>
        <end position="21"/>
    </location>
</feature>
<dbReference type="eggNOG" id="COG0503">
    <property type="taxonomic scope" value="Bacteria"/>
</dbReference>
<dbReference type="HAMAP" id="MF_00004">
    <property type="entry name" value="Aden_phosphoribosyltr"/>
    <property type="match status" value="1"/>
</dbReference>
<evidence type="ECO:0000256" key="4">
    <source>
        <dbReference type="ARBA" id="ARBA00004659"/>
    </source>
</evidence>
<dbReference type="STRING" id="585529.HMPREF0291_11490"/>
<dbReference type="Pfam" id="PF00156">
    <property type="entry name" value="Pribosyltran"/>
    <property type="match status" value="1"/>
</dbReference>
<evidence type="ECO:0000256" key="6">
    <source>
        <dbReference type="ARBA" id="ARBA00011893"/>
    </source>
</evidence>
<dbReference type="EC" id="2.4.2.7" evidence="6 11"/>
<evidence type="ECO:0000313" key="15">
    <source>
        <dbReference type="Proteomes" id="UP000004208"/>
    </source>
</evidence>